<proteinExistence type="predicted"/>
<evidence type="ECO:0000256" key="1">
    <source>
        <dbReference type="SAM" id="MobiDB-lite"/>
    </source>
</evidence>
<dbReference type="EMBL" id="WNWS01000852">
    <property type="protein sequence ID" value="KAE9963392.1"/>
    <property type="molecule type" value="Genomic_DNA"/>
</dbReference>
<name>A0A8H3U4N2_VENIN</name>
<feature type="compositionally biased region" description="Acidic residues" evidence="1">
    <location>
        <begin position="347"/>
        <end position="361"/>
    </location>
</feature>
<dbReference type="PANTHER" id="PTHR42085:SF1">
    <property type="entry name" value="F-BOX DOMAIN-CONTAINING PROTEIN"/>
    <property type="match status" value="1"/>
</dbReference>
<dbReference type="AlphaFoldDB" id="A0A8H3U4N2"/>
<accession>A0A8H3U4N2</accession>
<dbReference type="InterPro" id="IPR038883">
    <property type="entry name" value="AN11006-like"/>
</dbReference>
<reference evidence="2 3" key="1">
    <citation type="submission" date="2018-12" db="EMBL/GenBank/DDBJ databases">
        <title>Venturia inaequalis Genome Resource.</title>
        <authorList>
            <person name="Lichtner F.J."/>
        </authorList>
    </citation>
    <scope>NUCLEOTIDE SEQUENCE [LARGE SCALE GENOMIC DNA]</scope>
    <source>
        <strain evidence="2 3">120213</strain>
    </source>
</reference>
<protein>
    <submittedName>
        <fullName evidence="2">Uncharacterized protein</fullName>
    </submittedName>
</protein>
<feature type="region of interest" description="Disordered" evidence="1">
    <location>
        <begin position="341"/>
        <end position="364"/>
    </location>
</feature>
<gene>
    <name evidence="2" type="ORF">EG328_011458</name>
</gene>
<dbReference type="PANTHER" id="PTHR42085">
    <property type="entry name" value="F-BOX DOMAIN-CONTAINING PROTEIN"/>
    <property type="match status" value="1"/>
</dbReference>
<sequence>MTSTSMPPPNFIIKDPACSICSAQPAPRFREVGAWSPAASGLLALPLELRDEIYQDILRYEQREEFRPRGLGITVLPASQKLGFLLTCRQIYHEAHDMAFQSTSFHLGPSWIQTRVRAVERMKEQLLGNMSREEEEHLKQCHDSLLCQKLNRLPVSSVALLRTFSFFLRFDVLKINWTDYVFGQVRKLLVPFQKLALTTVTFYATKESPWGYGYRSVCTFIELIGSMPSLEHIQWFENTHKREGETTIREYRDRFQRNFGLDSEEYVQLDGKCKYTAIARQMQCSRVDPITKTAVVDVNGKWCFDGRKNWERTVPRKVRVTIASFAEAKELDMAAMASAVAPVDDKESGDEWAGEWEDGDASDPGQLDVLLDL</sequence>
<dbReference type="Proteomes" id="UP000447873">
    <property type="component" value="Unassembled WGS sequence"/>
</dbReference>
<organism evidence="2 3">
    <name type="scientific">Venturia inaequalis</name>
    <name type="common">Apple scab fungus</name>
    <dbReference type="NCBI Taxonomy" id="5025"/>
    <lineage>
        <taxon>Eukaryota</taxon>
        <taxon>Fungi</taxon>
        <taxon>Dikarya</taxon>
        <taxon>Ascomycota</taxon>
        <taxon>Pezizomycotina</taxon>
        <taxon>Dothideomycetes</taxon>
        <taxon>Pleosporomycetidae</taxon>
        <taxon>Venturiales</taxon>
        <taxon>Venturiaceae</taxon>
        <taxon>Venturia</taxon>
    </lineage>
</organism>
<evidence type="ECO:0000313" key="2">
    <source>
        <dbReference type="EMBL" id="KAE9963392.1"/>
    </source>
</evidence>
<evidence type="ECO:0000313" key="3">
    <source>
        <dbReference type="Proteomes" id="UP000447873"/>
    </source>
</evidence>
<comment type="caution">
    <text evidence="2">The sequence shown here is derived from an EMBL/GenBank/DDBJ whole genome shotgun (WGS) entry which is preliminary data.</text>
</comment>